<proteinExistence type="predicted"/>
<evidence type="ECO:0000256" key="2">
    <source>
        <dbReference type="ARBA" id="ARBA00022679"/>
    </source>
</evidence>
<dbReference type="SUPFAM" id="SSF53335">
    <property type="entry name" value="S-adenosyl-L-methionine-dependent methyltransferases"/>
    <property type="match status" value="1"/>
</dbReference>
<gene>
    <name evidence="4" type="ORF">GCM10017581_095280</name>
</gene>
<dbReference type="InterPro" id="IPR029063">
    <property type="entry name" value="SAM-dependent_MTases_sf"/>
</dbReference>
<sequence length="260" mass="28494">MNSPIFAGTAEYYAQYRPAYPSRMLTDMVELSVGTHGRRLVDLGCGTGEVALPLSAVFDTVTAIDIDPDMVALAERKAAERQIRNVAWTVGAAESLDLPAGSADLVVAGSSFHWMDRELLAGRVRAWLTGAGVFALLGGGSDVWEKRAPWHTVAVQTIREYVGERRRAGNQSFVAAGRHDDYLERAGFVVESRQYNAEKDWTADEIVGYLYSTSYCNPMVLGDRKADFEATLRDRLRALSAAGTHPETLAFECMLARPKG</sequence>
<keyword evidence="5" id="KW-1185">Reference proteome</keyword>
<reference evidence="4" key="2">
    <citation type="submission" date="2023-01" db="EMBL/GenBank/DDBJ databases">
        <authorList>
            <person name="Sun Q."/>
            <person name="Evtushenko L."/>
        </authorList>
    </citation>
    <scope>NUCLEOTIDE SEQUENCE</scope>
    <source>
        <strain evidence="4">VKM Ac-1321</strain>
    </source>
</reference>
<dbReference type="PANTHER" id="PTHR44942:SF4">
    <property type="entry name" value="METHYLTRANSFERASE TYPE 11 DOMAIN-CONTAINING PROTEIN"/>
    <property type="match status" value="1"/>
</dbReference>
<dbReference type="GO" id="GO:0032259">
    <property type="term" value="P:methylation"/>
    <property type="evidence" value="ECO:0007669"/>
    <property type="project" value="UniProtKB-KW"/>
</dbReference>
<keyword evidence="2" id="KW-0808">Transferase</keyword>
<dbReference type="Gene3D" id="3.40.50.150">
    <property type="entry name" value="Vaccinia Virus protein VP39"/>
    <property type="match status" value="1"/>
</dbReference>
<dbReference type="InterPro" id="IPR041698">
    <property type="entry name" value="Methyltransf_25"/>
</dbReference>
<accession>A0A9W6KTB1</accession>
<comment type="caution">
    <text evidence="4">The sequence shown here is derived from an EMBL/GenBank/DDBJ whole genome shotgun (WGS) entry which is preliminary data.</text>
</comment>
<evidence type="ECO:0000313" key="5">
    <source>
        <dbReference type="Proteomes" id="UP001143480"/>
    </source>
</evidence>
<evidence type="ECO:0000256" key="1">
    <source>
        <dbReference type="ARBA" id="ARBA00022603"/>
    </source>
</evidence>
<dbReference type="GO" id="GO:0008168">
    <property type="term" value="F:methyltransferase activity"/>
    <property type="evidence" value="ECO:0007669"/>
    <property type="project" value="UniProtKB-KW"/>
</dbReference>
<evidence type="ECO:0000313" key="4">
    <source>
        <dbReference type="EMBL" id="GLL07771.1"/>
    </source>
</evidence>
<keyword evidence="1 4" id="KW-0489">Methyltransferase</keyword>
<dbReference type="CDD" id="cd02440">
    <property type="entry name" value="AdoMet_MTases"/>
    <property type="match status" value="1"/>
</dbReference>
<dbReference type="RefSeq" id="WP_271190184.1">
    <property type="nucleotide sequence ID" value="NZ_BSFP01000110.1"/>
</dbReference>
<organism evidence="4 5">
    <name type="scientific">Dactylosporangium matsuzakiense</name>
    <dbReference type="NCBI Taxonomy" id="53360"/>
    <lineage>
        <taxon>Bacteria</taxon>
        <taxon>Bacillati</taxon>
        <taxon>Actinomycetota</taxon>
        <taxon>Actinomycetes</taxon>
        <taxon>Micromonosporales</taxon>
        <taxon>Micromonosporaceae</taxon>
        <taxon>Dactylosporangium</taxon>
    </lineage>
</organism>
<feature type="domain" description="Methyltransferase" evidence="3">
    <location>
        <begin position="41"/>
        <end position="119"/>
    </location>
</feature>
<dbReference type="AlphaFoldDB" id="A0A9W6KTB1"/>
<dbReference type="Proteomes" id="UP001143480">
    <property type="component" value="Unassembled WGS sequence"/>
</dbReference>
<name>A0A9W6KTB1_9ACTN</name>
<protein>
    <submittedName>
        <fullName evidence="4">Methyltransferase</fullName>
    </submittedName>
</protein>
<dbReference type="PANTHER" id="PTHR44942">
    <property type="entry name" value="METHYLTRANSF_11 DOMAIN-CONTAINING PROTEIN"/>
    <property type="match status" value="1"/>
</dbReference>
<dbReference type="EMBL" id="BSFP01000110">
    <property type="protein sequence ID" value="GLL07771.1"/>
    <property type="molecule type" value="Genomic_DNA"/>
</dbReference>
<dbReference type="Pfam" id="PF13649">
    <property type="entry name" value="Methyltransf_25"/>
    <property type="match status" value="1"/>
</dbReference>
<reference evidence="4" key="1">
    <citation type="journal article" date="2014" name="Int. J. Syst. Evol. Microbiol.">
        <title>Complete genome sequence of Corynebacterium casei LMG S-19264T (=DSM 44701T), isolated from a smear-ripened cheese.</title>
        <authorList>
            <consortium name="US DOE Joint Genome Institute (JGI-PGF)"/>
            <person name="Walter F."/>
            <person name="Albersmeier A."/>
            <person name="Kalinowski J."/>
            <person name="Ruckert C."/>
        </authorList>
    </citation>
    <scope>NUCLEOTIDE SEQUENCE</scope>
    <source>
        <strain evidence="4">VKM Ac-1321</strain>
    </source>
</reference>
<dbReference type="InterPro" id="IPR051052">
    <property type="entry name" value="Diverse_substrate_MTase"/>
</dbReference>
<evidence type="ECO:0000259" key="3">
    <source>
        <dbReference type="Pfam" id="PF13649"/>
    </source>
</evidence>